<reference evidence="2" key="1">
    <citation type="submission" date="2020-05" db="EMBL/GenBank/DDBJ databases">
        <authorList>
            <person name="Chiriac C."/>
            <person name="Salcher M."/>
            <person name="Ghai R."/>
            <person name="Kavagutti S V."/>
        </authorList>
    </citation>
    <scope>NUCLEOTIDE SEQUENCE</scope>
</reference>
<name>A0A6J5T755_9CAUD</name>
<organism evidence="2">
    <name type="scientific">uncultured Caudovirales phage</name>
    <dbReference type="NCBI Taxonomy" id="2100421"/>
    <lineage>
        <taxon>Viruses</taxon>
        <taxon>Duplodnaviria</taxon>
        <taxon>Heunggongvirae</taxon>
        <taxon>Uroviricota</taxon>
        <taxon>Caudoviricetes</taxon>
        <taxon>Peduoviridae</taxon>
        <taxon>Maltschvirus</taxon>
        <taxon>Maltschvirus maltsch</taxon>
    </lineage>
</organism>
<feature type="region of interest" description="Disordered" evidence="1">
    <location>
        <begin position="1"/>
        <end position="33"/>
    </location>
</feature>
<feature type="compositionally biased region" description="Basic and acidic residues" evidence="1">
    <location>
        <begin position="23"/>
        <end position="33"/>
    </location>
</feature>
<evidence type="ECO:0000313" key="2">
    <source>
        <dbReference type="EMBL" id="CAB4222387.1"/>
    </source>
</evidence>
<dbReference type="EMBL" id="LR797511">
    <property type="protein sequence ID" value="CAB4222387.1"/>
    <property type="molecule type" value="Genomic_DNA"/>
</dbReference>
<sequence>MPDNDKANADFLEKIGQVAPKTETPKPTKKDEE</sequence>
<evidence type="ECO:0000256" key="1">
    <source>
        <dbReference type="SAM" id="MobiDB-lite"/>
    </source>
</evidence>
<proteinExistence type="predicted"/>
<feature type="compositionally biased region" description="Basic and acidic residues" evidence="1">
    <location>
        <begin position="1"/>
        <end position="13"/>
    </location>
</feature>
<accession>A0A6J5T755</accession>
<protein>
    <submittedName>
        <fullName evidence="2">Uncharacterized protein</fullName>
    </submittedName>
</protein>
<gene>
    <name evidence="2" type="ORF">UFOVP1645_17</name>
</gene>